<accession>A0A6V3NL14</accession>
<dbReference type="EMBL" id="HBIV01026420">
    <property type="protein sequence ID" value="CAE0667318.1"/>
    <property type="molecule type" value="Transcribed_RNA"/>
</dbReference>
<evidence type="ECO:0008006" key="4">
    <source>
        <dbReference type="Google" id="ProtNLM"/>
    </source>
</evidence>
<feature type="signal peptide" evidence="1">
    <location>
        <begin position="1"/>
        <end position="18"/>
    </location>
</feature>
<name>A0A6V3NL14_9EUKA</name>
<evidence type="ECO:0000313" key="3">
    <source>
        <dbReference type="EMBL" id="CAE0667320.1"/>
    </source>
</evidence>
<dbReference type="EMBL" id="HBIV01026422">
    <property type="protein sequence ID" value="CAE0667320.1"/>
    <property type="molecule type" value="Transcribed_RNA"/>
</dbReference>
<reference evidence="3" key="1">
    <citation type="submission" date="2021-01" db="EMBL/GenBank/DDBJ databases">
        <authorList>
            <person name="Corre E."/>
            <person name="Pelletier E."/>
            <person name="Niang G."/>
            <person name="Scheremetjew M."/>
            <person name="Finn R."/>
            <person name="Kale V."/>
            <person name="Holt S."/>
            <person name="Cochrane G."/>
            <person name="Meng A."/>
            <person name="Brown T."/>
            <person name="Cohen L."/>
        </authorList>
    </citation>
    <scope>NUCLEOTIDE SEQUENCE</scope>
    <source>
        <strain evidence="3">CCCM811</strain>
    </source>
</reference>
<feature type="chain" id="PRO_5035586496" description="PS II complex 12 kDa extrinsic protein" evidence="1">
    <location>
        <begin position="19"/>
        <end position="213"/>
    </location>
</feature>
<proteinExistence type="predicted"/>
<keyword evidence="1" id="KW-0732">Signal</keyword>
<evidence type="ECO:0000256" key="1">
    <source>
        <dbReference type="SAM" id="SignalP"/>
    </source>
</evidence>
<dbReference type="AlphaFoldDB" id="A0A6V3NL14"/>
<sequence length="213" mass="23500">MAAFSALLLILLSTGTHGAGLHGNTVRGMQQIGSRGLHRAVRPLDVNRKTLKTTTRLKARNDDAMRRELEKITTPTATGEKSMKGKGKLNDFAEQMTTRMASRETTTTAMVSLLVLASLVHGAPAHAFDIFDDDWIRNFKVDVAGFEIDHRVLVEGVVGGQFIGFVGALVTAQKNKQDQTTRNQIESNQITPHAPHMQGIHMQTRVYAREIRT</sequence>
<protein>
    <recommendedName>
        <fullName evidence="4">PS II complex 12 kDa extrinsic protein</fullName>
    </recommendedName>
</protein>
<evidence type="ECO:0000313" key="2">
    <source>
        <dbReference type="EMBL" id="CAE0667318.1"/>
    </source>
</evidence>
<gene>
    <name evidence="2" type="ORF">LGLO00237_LOCUS18939</name>
    <name evidence="3" type="ORF">LGLO00237_LOCUS18941</name>
</gene>
<organism evidence="3">
    <name type="scientific">Lotharella globosa</name>
    <dbReference type="NCBI Taxonomy" id="91324"/>
    <lineage>
        <taxon>Eukaryota</taxon>
        <taxon>Sar</taxon>
        <taxon>Rhizaria</taxon>
        <taxon>Cercozoa</taxon>
        <taxon>Chlorarachniophyceae</taxon>
        <taxon>Lotharella</taxon>
    </lineage>
</organism>